<sequence>MSHFSHDALANDPEALERLRTVLHGREAGGSFTVPSLADRFPVRTDARPAPVRAATVDPRARPVSRGAGAAERLRRKRASETLATS</sequence>
<gene>
    <name evidence="2" type="ORF">MPOCJGCO_0832</name>
</gene>
<dbReference type="Proteomes" id="UP001055057">
    <property type="component" value="Unassembled WGS sequence"/>
</dbReference>
<accession>A0ABQ4TV03</accession>
<keyword evidence="3" id="KW-1185">Reference proteome</keyword>
<reference evidence="2" key="1">
    <citation type="journal article" date="2021" name="Front. Microbiol.">
        <title>Comprehensive Comparative Genomics and Phenotyping of Methylobacterium Species.</title>
        <authorList>
            <person name="Alessa O."/>
            <person name="Ogura Y."/>
            <person name="Fujitani Y."/>
            <person name="Takami H."/>
            <person name="Hayashi T."/>
            <person name="Sahin N."/>
            <person name="Tani A."/>
        </authorList>
    </citation>
    <scope>NUCLEOTIDE SEQUENCE</scope>
    <source>
        <strain evidence="2">DSM 23632</strain>
    </source>
</reference>
<comment type="caution">
    <text evidence="2">The sequence shown here is derived from an EMBL/GenBank/DDBJ whole genome shotgun (WGS) entry which is preliminary data.</text>
</comment>
<name>A0ABQ4TV03_9HYPH</name>
<dbReference type="EMBL" id="BPRB01000049">
    <property type="protein sequence ID" value="GJE58749.1"/>
    <property type="molecule type" value="Genomic_DNA"/>
</dbReference>
<reference evidence="2" key="2">
    <citation type="submission" date="2021-08" db="EMBL/GenBank/DDBJ databases">
        <authorList>
            <person name="Tani A."/>
            <person name="Ola A."/>
            <person name="Ogura Y."/>
            <person name="Katsura K."/>
            <person name="Hayashi T."/>
        </authorList>
    </citation>
    <scope>NUCLEOTIDE SEQUENCE</scope>
    <source>
        <strain evidence="2">DSM 23632</strain>
    </source>
</reference>
<proteinExistence type="predicted"/>
<feature type="region of interest" description="Disordered" evidence="1">
    <location>
        <begin position="50"/>
        <end position="86"/>
    </location>
</feature>
<dbReference type="RefSeq" id="WP_238181350.1">
    <property type="nucleotide sequence ID" value="NZ_BPRB01000049.1"/>
</dbReference>
<organism evidence="2 3">
    <name type="scientific">Methylobacterium trifolii</name>
    <dbReference type="NCBI Taxonomy" id="1003092"/>
    <lineage>
        <taxon>Bacteria</taxon>
        <taxon>Pseudomonadati</taxon>
        <taxon>Pseudomonadota</taxon>
        <taxon>Alphaproteobacteria</taxon>
        <taxon>Hyphomicrobiales</taxon>
        <taxon>Methylobacteriaceae</taxon>
        <taxon>Methylobacterium</taxon>
    </lineage>
</organism>
<evidence type="ECO:0000313" key="2">
    <source>
        <dbReference type="EMBL" id="GJE58749.1"/>
    </source>
</evidence>
<evidence type="ECO:0000313" key="3">
    <source>
        <dbReference type="Proteomes" id="UP001055057"/>
    </source>
</evidence>
<protein>
    <submittedName>
        <fullName evidence="2">Uncharacterized protein</fullName>
    </submittedName>
</protein>
<evidence type="ECO:0000256" key="1">
    <source>
        <dbReference type="SAM" id="MobiDB-lite"/>
    </source>
</evidence>